<sequence length="132" mass="14444">MRRWLFGLLFSTLPCAAHAQHLAAPSDTIFYDATAERLPTRTGAVRFIITVTQPTGGGGVLQKIYAANGTLLEQIPYADAQAKKREGVALKVFGNGEIRSRRTNRNGQLEGQLQLFYLNGNLQELSSPAGRQ</sequence>
<protein>
    <submittedName>
        <fullName evidence="2">Uncharacterized protein</fullName>
    </submittedName>
</protein>
<evidence type="ECO:0000313" key="2">
    <source>
        <dbReference type="EMBL" id="UOQ51806.1"/>
    </source>
</evidence>
<feature type="chain" id="PRO_5047508456" evidence="1">
    <location>
        <begin position="20"/>
        <end position="132"/>
    </location>
</feature>
<keyword evidence="3" id="KW-1185">Reference proteome</keyword>
<reference evidence="2 3" key="1">
    <citation type="submission" date="2022-04" db="EMBL/GenBank/DDBJ databases">
        <title>Hymenobacter sp. isolated from the air.</title>
        <authorList>
            <person name="Won M."/>
            <person name="Lee C.-M."/>
            <person name="Woen H.-Y."/>
            <person name="Kwon S.-W."/>
        </authorList>
    </citation>
    <scope>NUCLEOTIDE SEQUENCE [LARGE SCALE GENOMIC DNA]</scope>
    <source>
        <strain evidence="3">5116 S-27</strain>
    </source>
</reference>
<accession>A0ABY4FBI2</accession>
<dbReference type="Proteomes" id="UP000831785">
    <property type="component" value="Chromosome"/>
</dbReference>
<evidence type="ECO:0000313" key="3">
    <source>
        <dbReference type="Proteomes" id="UP000831785"/>
    </source>
</evidence>
<proteinExistence type="predicted"/>
<dbReference type="EMBL" id="CP095049">
    <property type="protein sequence ID" value="UOQ51806.1"/>
    <property type="molecule type" value="Genomic_DNA"/>
</dbReference>
<name>A0ABY4FBI2_9BACT</name>
<dbReference type="RefSeq" id="WP_244715198.1">
    <property type="nucleotide sequence ID" value="NZ_CP095049.1"/>
</dbReference>
<keyword evidence="1" id="KW-0732">Signal</keyword>
<evidence type="ECO:0000256" key="1">
    <source>
        <dbReference type="SAM" id="SignalP"/>
    </source>
</evidence>
<feature type="signal peptide" evidence="1">
    <location>
        <begin position="1"/>
        <end position="19"/>
    </location>
</feature>
<gene>
    <name evidence="2" type="ORF">MUN80_18835</name>
</gene>
<organism evidence="2 3">
    <name type="scientific">Hymenobacter cellulosivorans</name>
    <dbReference type="NCBI Taxonomy" id="2932249"/>
    <lineage>
        <taxon>Bacteria</taxon>
        <taxon>Pseudomonadati</taxon>
        <taxon>Bacteroidota</taxon>
        <taxon>Cytophagia</taxon>
        <taxon>Cytophagales</taxon>
        <taxon>Hymenobacteraceae</taxon>
        <taxon>Hymenobacter</taxon>
    </lineage>
</organism>